<sequence>MTPRRGFSFAKNRGKDSGFPVLGFVLLCVLTPVVFFLARGLYAVENHVVKSVEATTGRFKCLTSDLVNGIGLPRVWIGFLKV</sequence>
<proteinExistence type="predicted"/>
<dbReference type="AlphaFoldDB" id="A0AA86VJ90"/>
<evidence type="ECO:0000256" key="1">
    <source>
        <dbReference type="SAM" id="Phobius"/>
    </source>
</evidence>
<reference evidence="2" key="1">
    <citation type="submission" date="2023-10" db="EMBL/GenBank/DDBJ databases">
        <authorList>
            <person name="Domelevo Entfellner J.-B."/>
        </authorList>
    </citation>
    <scope>NUCLEOTIDE SEQUENCE</scope>
</reference>
<keyword evidence="1" id="KW-1133">Transmembrane helix</keyword>
<keyword evidence="1" id="KW-0812">Transmembrane</keyword>
<organism evidence="2 3">
    <name type="scientific">Sphenostylis stenocarpa</name>
    <dbReference type="NCBI Taxonomy" id="92480"/>
    <lineage>
        <taxon>Eukaryota</taxon>
        <taxon>Viridiplantae</taxon>
        <taxon>Streptophyta</taxon>
        <taxon>Embryophyta</taxon>
        <taxon>Tracheophyta</taxon>
        <taxon>Spermatophyta</taxon>
        <taxon>Magnoliopsida</taxon>
        <taxon>eudicotyledons</taxon>
        <taxon>Gunneridae</taxon>
        <taxon>Pentapetalae</taxon>
        <taxon>rosids</taxon>
        <taxon>fabids</taxon>
        <taxon>Fabales</taxon>
        <taxon>Fabaceae</taxon>
        <taxon>Papilionoideae</taxon>
        <taxon>50 kb inversion clade</taxon>
        <taxon>NPAAA clade</taxon>
        <taxon>indigoferoid/millettioid clade</taxon>
        <taxon>Phaseoleae</taxon>
        <taxon>Sphenostylis</taxon>
    </lineage>
</organism>
<evidence type="ECO:0000313" key="2">
    <source>
        <dbReference type="EMBL" id="CAJ1949926.1"/>
    </source>
</evidence>
<protein>
    <submittedName>
        <fullName evidence="2">Uncharacterized protein</fullName>
    </submittedName>
</protein>
<gene>
    <name evidence="2" type="ORF">AYBTSS11_LOCUS13979</name>
</gene>
<feature type="transmembrane region" description="Helical" evidence="1">
    <location>
        <begin position="21"/>
        <end position="42"/>
    </location>
</feature>
<dbReference type="Gramene" id="rna-AYBTSS11_LOCUS13979">
    <property type="protein sequence ID" value="CAJ1949926.1"/>
    <property type="gene ID" value="gene-AYBTSS11_LOCUS13979"/>
</dbReference>
<accession>A0AA86VJ90</accession>
<evidence type="ECO:0000313" key="3">
    <source>
        <dbReference type="Proteomes" id="UP001189624"/>
    </source>
</evidence>
<keyword evidence="3" id="KW-1185">Reference proteome</keyword>
<name>A0AA86VJ90_9FABA</name>
<keyword evidence="1" id="KW-0472">Membrane</keyword>
<dbReference type="EMBL" id="OY731401">
    <property type="protein sequence ID" value="CAJ1949926.1"/>
    <property type="molecule type" value="Genomic_DNA"/>
</dbReference>
<dbReference type="Proteomes" id="UP001189624">
    <property type="component" value="Chromosome 4"/>
</dbReference>